<protein>
    <submittedName>
        <fullName evidence="1">DNA polymerase III subunit</fullName>
    </submittedName>
</protein>
<dbReference type="Gene3D" id="3.40.50.300">
    <property type="entry name" value="P-loop containing nucleotide triphosphate hydrolases"/>
    <property type="match status" value="1"/>
</dbReference>
<dbReference type="PANTHER" id="PTHR11669:SF8">
    <property type="entry name" value="DNA POLYMERASE III SUBUNIT DELTA"/>
    <property type="match status" value="1"/>
</dbReference>
<sequence length="369" mass="39984">MDLLNTAKTIPVSCIVGQERALRLINSLLGLNRYPPLLFTGPSGVGKRTAALLYAQAANCEAEGTTPCGTCRTCLAVARLQHPDVRLFFPARRAKEQVDPEEMAIATVRESELYAMSATRPALDPTLVIPIETVRWIRGQTARPPVSARLRVFIILQAHRLTLEAANALLKTIEELPRTTTIVLTTDVPADIQHTIRSRCQTVRFGALPPELVASELQRRGLTPSTVEGELNPTAAAAQWNGSLGDAIRLLQDSTPEPDNEQTNTAAVAAELLKCSGTAGRALVDAVGEPADLAKAALVLCALALRELTNPEGKRQTPTAWRLNGWTRSELCSTMWFLLNTARESGSNLHPQLTLHELMTGISARGCRP</sequence>
<dbReference type="SUPFAM" id="SSF52540">
    <property type="entry name" value="P-loop containing nucleoside triphosphate hydrolases"/>
    <property type="match status" value="1"/>
</dbReference>
<organism evidence="1">
    <name type="scientific">candidate division WOR-3 bacterium</name>
    <dbReference type="NCBI Taxonomy" id="2052148"/>
    <lineage>
        <taxon>Bacteria</taxon>
        <taxon>Bacteria division WOR-3</taxon>
    </lineage>
</organism>
<dbReference type="InterPro" id="IPR027417">
    <property type="entry name" value="P-loop_NTPase"/>
</dbReference>
<evidence type="ECO:0000313" key="1">
    <source>
        <dbReference type="EMBL" id="HGK27531.1"/>
    </source>
</evidence>
<dbReference type="PANTHER" id="PTHR11669">
    <property type="entry name" value="REPLICATION FACTOR C / DNA POLYMERASE III GAMMA-TAU SUBUNIT"/>
    <property type="match status" value="1"/>
</dbReference>
<name>A0A7C4CA24_UNCW3</name>
<gene>
    <name evidence="1" type="ORF">ENS41_01055</name>
</gene>
<dbReference type="AlphaFoldDB" id="A0A7C4CA24"/>
<dbReference type="InterPro" id="IPR050238">
    <property type="entry name" value="DNA_Rep/Repair_Clamp_Loader"/>
</dbReference>
<accession>A0A7C4CA24</accession>
<reference evidence="1" key="1">
    <citation type="journal article" date="2020" name="mSystems">
        <title>Genome- and Community-Level Interaction Insights into Carbon Utilization and Element Cycling Functions of Hydrothermarchaeota in Hydrothermal Sediment.</title>
        <authorList>
            <person name="Zhou Z."/>
            <person name="Liu Y."/>
            <person name="Xu W."/>
            <person name="Pan J."/>
            <person name="Luo Z.H."/>
            <person name="Li M."/>
        </authorList>
    </citation>
    <scope>NUCLEOTIDE SEQUENCE [LARGE SCALE GENOMIC DNA]</scope>
    <source>
        <strain evidence="1">SpSt-488</strain>
    </source>
</reference>
<proteinExistence type="predicted"/>
<comment type="caution">
    <text evidence="1">The sequence shown here is derived from an EMBL/GenBank/DDBJ whole genome shotgun (WGS) entry which is preliminary data.</text>
</comment>
<dbReference type="GO" id="GO:0006261">
    <property type="term" value="P:DNA-templated DNA replication"/>
    <property type="evidence" value="ECO:0007669"/>
    <property type="project" value="TreeGrafter"/>
</dbReference>
<dbReference type="Pfam" id="PF13177">
    <property type="entry name" value="DNA_pol3_delta2"/>
    <property type="match status" value="1"/>
</dbReference>
<dbReference type="EMBL" id="DSUT01000017">
    <property type="protein sequence ID" value="HGK27531.1"/>
    <property type="molecule type" value="Genomic_DNA"/>
</dbReference>